<reference evidence="3 4" key="1">
    <citation type="submission" date="2022-03" db="EMBL/GenBank/DDBJ databases">
        <title>Complete genome analysis of Roseomonas KG 17.1 : a prolific producer of plant growth promoters.</title>
        <authorList>
            <person name="Saadouli I."/>
            <person name="Najjari A."/>
            <person name="Mosbah A."/>
            <person name="Ouzari H.I."/>
        </authorList>
    </citation>
    <scope>NUCLEOTIDE SEQUENCE [LARGE SCALE GENOMIC DNA]</scope>
    <source>
        <strain evidence="3 4">KG17-1</strain>
    </source>
</reference>
<organism evidence="3 4">
    <name type="scientific">Teichococcus vastitatis</name>
    <dbReference type="NCBI Taxonomy" id="2307076"/>
    <lineage>
        <taxon>Bacteria</taxon>
        <taxon>Pseudomonadati</taxon>
        <taxon>Pseudomonadota</taxon>
        <taxon>Alphaproteobacteria</taxon>
        <taxon>Acetobacterales</taxon>
        <taxon>Roseomonadaceae</taxon>
        <taxon>Roseomonas</taxon>
    </lineage>
</organism>
<feature type="compositionally biased region" description="Low complexity" evidence="1">
    <location>
        <begin position="146"/>
        <end position="171"/>
    </location>
</feature>
<feature type="region of interest" description="Disordered" evidence="1">
    <location>
        <begin position="27"/>
        <end position="72"/>
    </location>
</feature>
<feature type="compositionally biased region" description="Low complexity" evidence="1">
    <location>
        <begin position="41"/>
        <end position="59"/>
    </location>
</feature>
<name>A0ABS9W057_9PROT</name>
<keyword evidence="4" id="KW-1185">Reference proteome</keyword>
<evidence type="ECO:0000313" key="4">
    <source>
        <dbReference type="Proteomes" id="UP001201985"/>
    </source>
</evidence>
<dbReference type="EMBL" id="JALBUU010000004">
    <property type="protein sequence ID" value="MCI0752275.1"/>
    <property type="molecule type" value="Genomic_DNA"/>
</dbReference>
<feature type="compositionally biased region" description="Pro residues" evidence="1">
    <location>
        <begin position="172"/>
        <end position="181"/>
    </location>
</feature>
<dbReference type="Proteomes" id="UP001201985">
    <property type="component" value="Unassembled WGS sequence"/>
</dbReference>
<dbReference type="SUPFAM" id="SSF48403">
    <property type="entry name" value="Ankyrin repeat"/>
    <property type="match status" value="1"/>
</dbReference>
<dbReference type="Gene3D" id="1.25.40.20">
    <property type="entry name" value="Ankyrin repeat-containing domain"/>
    <property type="match status" value="1"/>
</dbReference>
<sequence>MRRSCTAPLLLAAGLLGLAMPSLAQSPLEGNRGMRGPIMPDTPATAAPRRDAPALPGLAGRSTPAPIPAEPGQNLAPNEALFDAIDRGDLAAARDAMARGADLNARNALGLTPLDSSVDQNRSEITFFLLSNRPMVVGAPPPAPPGSAAAARNAPLAAPSPQLMRSRAAAAPPRPAAPPPAAGRSADGGAPRPDKGFLGFDAGRAGGG</sequence>
<protein>
    <submittedName>
        <fullName evidence="3">Ankyrin repeat domain-containing protein</fullName>
    </submittedName>
</protein>
<dbReference type="RefSeq" id="WP_120008415.1">
    <property type="nucleotide sequence ID" value="NZ_JALBUU010000004.1"/>
</dbReference>
<feature type="chain" id="PRO_5047528780" evidence="2">
    <location>
        <begin position="25"/>
        <end position="208"/>
    </location>
</feature>
<dbReference type="InterPro" id="IPR036770">
    <property type="entry name" value="Ankyrin_rpt-contain_sf"/>
</dbReference>
<feature type="compositionally biased region" description="Low complexity" evidence="1">
    <location>
        <begin position="182"/>
        <end position="191"/>
    </location>
</feature>
<feature type="signal peptide" evidence="2">
    <location>
        <begin position="1"/>
        <end position="24"/>
    </location>
</feature>
<feature type="region of interest" description="Disordered" evidence="1">
    <location>
        <begin position="139"/>
        <end position="208"/>
    </location>
</feature>
<evidence type="ECO:0000256" key="1">
    <source>
        <dbReference type="SAM" id="MobiDB-lite"/>
    </source>
</evidence>
<keyword evidence="2" id="KW-0732">Signal</keyword>
<accession>A0ABS9W057</accession>
<proteinExistence type="predicted"/>
<evidence type="ECO:0000313" key="3">
    <source>
        <dbReference type="EMBL" id="MCI0752275.1"/>
    </source>
</evidence>
<comment type="caution">
    <text evidence="3">The sequence shown here is derived from an EMBL/GenBank/DDBJ whole genome shotgun (WGS) entry which is preliminary data.</text>
</comment>
<gene>
    <name evidence="3" type="ORF">MON41_00675</name>
</gene>
<evidence type="ECO:0000256" key="2">
    <source>
        <dbReference type="SAM" id="SignalP"/>
    </source>
</evidence>